<comment type="similarity">
    <text evidence="1 2">Belongs to the nicotianamine synthase (NAS)-like family.</text>
</comment>
<evidence type="ECO:0000313" key="4">
    <source>
        <dbReference type="Proteomes" id="UP001064489"/>
    </source>
</evidence>
<reference evidence="3" key="2">
    <citation type="submission" date="2023-02" db="EMBL/GenBank/DDBJ databases">
        <authorList>
            <person name="Swenson N.G."/>
            <person name="Wegrzyn J.L."/>
            <person name="Mcevoy S.L."/>
        </authorList>
    </citation>
    <scope>NUCLEOTIDE SEQUENCE</scope>
    <source>
        <strain evidence="3">91603</strain>
        <tissue evidence="3">Leaf</tissue>
    </source>
</reference>
<keyword evidence="2" id="KW-0949">S-adenosyl-L-methionine</keyword>
<dbReference type="Gene3D" id="3.40.50.150">
    <property type="entry name" value="Vaccinia Virus protein VP39"/>
    <property type="match status" value="1"/>
</dbReference>
<dbReference type="GO" id="GO:0030418">
    <property type="term" value="P:nicotianamine biosynthetic process"/>
    <property type="evidence" value="ECO:0007669"/>
    <property type="project" value="UniProtKB-UniRule"/>
</dbReference>
<dbReference type="Pfam" id="PF03059">
    <property type="entry name" value="NAS"/>
    <property type="match status" value="1"/>
</dbReference>
<proteinExistence type="inferred from homology"/>
<accession>A0AAD5JA37</accession>
<comment type="catalytic activity">
    <reaction evidence="2">
        <text>3 S-adenosyl-L-methionine = nicotianamine + 3 S-methyl-5'-thioadenosine + 3 H(+)</text>
        <dbReference type="Rhea" id="RHEA:16481"/>
        <dbReference type="ChEBI" id="CHEBI:15378"/>
        <dbReference type="ChEBI" id="CHEBI:17509"/>
        <dbReference type="ChEBI" id="CHEBI:58249"/>
        <dbReference type="ChEBI" id="CHEBI:59789"/>
        <dbReference type="EC" id="2.5.1.43"/>
    </reaction>
</comment>
<evidence type="ECO:0000256" key="2">
    <source>
        <dbReference type="RuleBase" id="RU368095"/>
    </source>
</evidence>
<dbReference type="EC" id="2.5.1.43" evidence="2"/>
<organism evidence="3 4">
    <name type="scientific">Acer negundo</name>
    <name type="common">Box elder</name>
    <dbReference type="NCBI Taxonomy" id="4023"/>
    <lineage>
        <taxon>Eukaryota</taxon>
        <taxon>Viridiplantae</taxon>
        <taxon>Streptophyta</taxon>
        <taxon>Embryophyta</taxon>
        <taxon>Tracheophyta</taxon>
        <taxon>Spermatophyta</taxon>
        <taxon>Magnoliopsida</taxon>
        <taxon>eudicotyledons</taxon>
        <taxon>Gunneridae</taxon>
        <taxon>Pentapetalae</taxon>
        <taxon>rosids</taxon>
        <taxon>malvids</taxon>
        <taxon>Sapindales</taxon>
        <taxon>Sapindaceae</taxon>
        <taxon>Hippocastanoideae</taxon>
        <taxon>Acereae</taxon>
        <taxon>Acer</taxon>
    </lineage>
</organism>
<comment type="function">
    <text evidence="2">Synthesizes nicotianamine, a polyamine which serves as a sensor for the physiological iron status within the plant, and/or might be involved in the transport of iron.</text>
</comment>
<comment type="caution">
    <text evidence="3">The sequence shown here is derived from an EMBL/GenBank/DDBJ whole genome shotgun (WGS) entry which is preliminary data.</text>
</comment>
<dbReference type="EMBL" id="JAJSOW010000004">
    <property type="protein sequence ID" value="KAI9192065.1"/>
    <property type="molecule type" value="Genomic_DNA"/>
</dbReference>
<dbReference type="PROSITE" id="PS51142">
    <property type="entry name" value="NAS"/>
    <property type="match status" value="1"/>
</dbReference>
<dbReference type="InterPro" id="IPR004298">
    <property type="entry name" value="Nicotian_synth"/>
</dbReference>
<keyword evidence="2" id="KW-0808">Transferase</keyword>
<sequence length="70" mass="8104">MKILGHLRKYMKEGGALLVRTAKEARAFLYPVVEENDLLDFELLSIFHPINDVINSVIFVRKPVVKYESK</sequence>
<dbReference type="PANTHER" id="PTHR32266">
    <property type="entry name" value="NICOTIANAMINE SYNTHASE 3"/>
    <property type="match status" value="1"/>
</dbReference>
<reference evidence="3" key="1">
    <citation type="journal article" date="2022" name="Plant J.">
        <title>Strategies of tolerance reflected in two North American maple genomes.</title>
        <authorList>
            <person name="McEvoy S.L."/>
            <person name="Sezen U.U."/>
            <person name="Trouern-Trend A."/>
            <person name="McMahon S.M."/>
            <person name="Schaberg P.G."/>
            <person name="Yang J."/>
            <person name="Wegrzyn J.L."/>
            <person name="Swenson N.G."/>
        </authorList>
    </citation>
    <scope>NUCLEOTIDE SEQUENCE</scope>
    <source>
        <strain evidence="3">91603</strain>
    </source>
</reference>
<protein>
    <recommendedName>
        <fullName evidence="2">Nicotianamine synthase</fullName>
        <ecNumber evidence="2">2.5.1.43</ecNumber>
    </recommendedName>
</protein>
<dbReference type="GO" id="GO:0030410">
    <property type="term" value="F:nicotianamine synthase activity"/>
    <property type="evidence" value="ECO:0007669"/>
    <property type="project" value="UniProtKB-UniRule"/>
</dbReference>
<keyword evidence="4" id="KW-1185">Reference proteome</keyword>
<name>A0AAD5JA37_ACENE</name>
<dbReference type="Proteomes" id="UP001064489">
    <property type="component" value="Chromosome 6"/>
</dbReference>
<dbReference type="PANTHER" id="PTHR32266:SF11">
    <property type="entry name" value="NICOTIANAMINE SYNTHASE"/>
    <property type="match status" value="1"/>
</dbReference>
<gene>
    <name evidence="3" type="ORF">LWI28_017850</name>
</gene>
<evidence type="ECO:0000313" key="3">
    <source>
        <dbReference type="EMBL" id="KAI9192065.1"/>
    </source>
</evidence>
<evidence type="ECO:0000256" key="1">
    <source>
        <dbReference type="ARBA" id="ARBA00007009"/>
    </source>
</evidence>
<dbReference type="InterPro" id="IPR029063">
    <property type="entry name" value="SAM-dependent_MTases_sf"/>
</dbReference>
<dbReference type="AlphaFoldDB" id="A0AAD5JA37"/>